<dbReference type="AlphaFoldDB" id="A0A0C3D8N1"/>
<dbReference type="EMBL" id="KN822209">
    <property type="protein sequence ID" value="KIM52491.1"/>
    <property type="molecule type" value="Genomic_DNA"/>
</dbReference>
<reference evidence="3" key="2">
    <citation type="submission" date="2015-01" db="EMBL/GenBank/DDBJ databases">
        <title>Evolutionary Origins and Diversification of the Mycorrhizal Mutualists.</title>
        <authorList>
            <consortium name="DOE Joint Genome Institute"/>
            <consortium name="Mycorrhizal Genomics Consortium"/>
            <person name="Kohler A."/>
            <person name="Kuo A."/>
            <person name="Nagy L.G."/>
            <person name="Floudas D."/>
            <person name="Copeland A."/>
            <person name="Barry K.W."/>
            <person name="Cichocki N."/>
            <person name="Veneault-Fourrey C."/>
            <person name="LaButti K."/>
            <person name="Lindquist E.A."/>
            <person name="Lipzen A."/>
            <person name="Lundell T."/>
            <person name="Morin E."/>
            <person name="Murat C."/>
            <person name="Riley R."/>
            <person name="Ohm R."/>
            <person name="Sun H."/>
            <person name="Tunlid A."/>
            <person name="Henrissat B."/>
            <person name="Grigoriev I.V."/>
            <person name="Hibbett D.S."/>
            <person name="Martin F."/>
        </authorList>
    </citation>
    <scope>NUCLEOTIDE SEQUENCE [LARGE SCALE GENOMIC DNA]</scope>
    <source>
        <strain evidence="3">Foug A</strain>
    </source>
</reference>
<dbReference type="PROSITE" id="PS51257">
    <property type="entry name" value="PROKAR_LIPOPROTEIN"/>
    <property type="match status" value="1"/>
</dbReference>
<evidence type="ECO:0000256" key="1">
    <source>
        <dbReference type="SAM" id="MobiDB-lite"/>
    </source>
</evidence>
<name>A0A0C3D8N1_9AGAM</name>
<dbReference type="InParanoid" id="A0A0C3D8N1"/>
<dbReference type="Proteomes" id="UP000053989">
    <property type="component" value="Unassembled WGS sequence"/>
</dbReference>
<organism evidence="2 3">
    <name type="scientific">Scleroderma citrinum Foug A</name>
    <dbReference type="NCBI Taxonomy" id="1036808"/>
    <lineage>
        <taxon>Eukaryota</taxon>
        <taxon>Fungi</taxon>
        <taxon>Dikarya</taxon>
        <taxon>Basidiomycota</taxon>
        <taxon>Agaricomycotina</taxon>
        <taxon>Agaricomycetes</taxon>
        <taxon>Agaricomycetidae</taxon>
        <taxon>Boletales</taxon>
        <taxon>Sclerodermatineae</taxon>
        <taxon>Sclerodermataceae</taxon>
        <taxon>Scleroderma</taxon>
    </lineage>
</organism>
<sequence>MDRCGEQWTDRPVGPSYLEICPAHMPSVTSCSSGWTTERRPVPLLSARWLTFAFAATIVSYLSSSAPTAHLTRYSSSFVRFSSFGLCLFEPYTYSPGLREFLVANPPFVQPLRDEVETTTGENGWTKGSHKNAEDR</sequence>
<gene>
    <name evidence="2" type="ORF">SCLCIDRAFT_552332</name>
</gene>
<evidence type="ECO:0000313" key="2">
    <source>
        <dbReference type="EMBL" id="KIM52491.1"/>
    </source>
</evidence>
<keyword evidence="3" id="KW-1185">Reference proteome</keyword>
<accession>A0A0C3D8N1</accession>
<reference evidence="2 3" key="1">
    <citation type="submission" date="2014-04" db="EMBL/GenBank/DDBJ databases">
        <authorList>
            <consortium name="DOE Joint Genome Institute"/>
            <person name="Kuo A."/>
            <person name="Kohler A."/>
            <person name="Nagy L.G."/>
            <person name="Floudas D."/>
            <person name="Copeland A."/>
            <person name="Barry K.W."/>
            <person name="Cichocki N."/>
            <person name="Veneault-Fourrey C."/>
            <person name="LaButti K."/>
            <person name="Lindquist E.A."/>
            <person name="Lipzen A."/>
            <person name="Lundell T."/>
            <person name="Morin E."/>
            <person name="Murat C."/>
            <person name="Sun H."/>
            <person name="Tunlid A."/>
            <person name="Henrissat B."/>
            <person name="Grigoriev I.V."/>
            <person name="Hibbett D.S."/>
            <person name="Martin F."/>
            <person name="Nordberg H.P."/>
            <person name="Cantor M.N."/>
            <person name="Hua S.X."/>
        </authorList>
    </citation>
    <scope>NUCLEOTIDE SEQUENCE [LARGE SCALE GENOMIC DNA]</scope>
    <source>
        <strain evidence="2 3">Foug A</strain>
    </source>
</reference>
<proteinExistence type="predicted"/>
<feature type="region of interest" description="Disordered" evidence="1">
    <location>
        <begin position="117"/>
        <end position="136"/>
    </location>
</feature>
<protein>
    <submittedName>
        <fullName evidence="2">Uncharacterized protein</fullName>
    </submittedName>
</protein>
<evidence type="ECO:0000313" key="3">
    <source>
        <dbReference type="Proteomes" id="UP000053989"/>
    </source>
</evidence>
<dbReference type="HOGENOM" id="CLU_1876653_0_0_1"/>